<organism evidence="1 2">
    <name type="scientific">Lactarius akahatsu</name>
    <dbReference type="NCBI Taxonomy" id="416441"/>
    <lineage>
        <taxon>Eukaryota</taxon>
        <taxon>Fungi</taxon>
        <taxon>Dikarya</taxon>
        <taxon>Basidiomycota</taxon>
        <taxon>Agaricomycotina</taxon>
        <taxon>Agaricomycetes</taxon>
        <taxon>Russulales</taxon>
        <taxon>Russulaceae</taxon>
        <taxon>Lactarius</taxon>
    </lineage>
</organism>
<accession>A0AAD4QBA3</accession>
<dbReference type="AlphaFoldDB" id="A0AAD4QBA3"/>
<name>A0AAD4QBA3_9AGAM</name>
<comment type="caution">
    <text evidence="1">The sequence shown here is derived from an EMBL/GenBank/DDBJ whole genome shotgun (WGS) entry which is preliminary data.</text>
</comment>
<protein>
    <submittedName>
        <fullName evidence="1">Uncharacterized protein</fullName>
    </submittedName>
</protein>
<dbReference type="EMBL" id="JAKELL010000054">
    <property type="protein sequence ID" value="KAH8986453.1"/>
    <property type="molecule type" value="Genomic_DNA"/>
</dbReference>
<gene>
    <name evidence="1" type="ORF">EDB92DRAFT_1252367</name>
</gene>
<evidence type="ECO:0000313" key="2">
    <source>
        <dbReference type="Proteomes" id="UP001201163"/>
    </source>
</evidence>
<dbReference type="Proteomes" id="UP001201163">
    <property type="component" value="Unassembled WGS sequence"/>
</dbReference>
<proteinExistence type="predicted"/>
<evidence type="ECO:0000313" key="1">
    <source>
        <dbReference type="EMBL" id="KAH8986453.1"/>
    </source>
</evidence>
<sequence length="231" mass="26252">MYRNRLGDKMSLRRSTFNESGHASANDCRTTVYTEEDCDAKNHQQRRLTPVRVWFFDLRPSVSRELTSAFMLERGSFEVATDVRISTALAKSLFRRAADSRDACSPRGFSQAHSSHTFRALVSWIILCSPAREDLYAKWGALPASAFSFKWTSSLGVRYPARPRLASSTTAGVYCFTGFTHQSSRPHRTFYLSYRDGLVCDFRLVERYLPVSLCQCVTFTPCQSSKESNFA</sequence>
<reference evidence="1" key="1">
    <citation type="submission" date="2022-01" db="EMBL/GenBank/DDBJ databases">
        <title>Comparative genomics reveals a dynamic genome evolution in the ectomycorrhizal milk-cap (Lactarius) mushrooms.</title>
        <authorList>
            <consortium name="DOE Joint Genome Institute"/>
            <person name="Lebreton A."/>
            <person name="Tang N."/>
            <person name="Kuo A."/>
            <person name="LaButti K."/>
            <person name="Drula E."/>
            <person name="Barry K."/>
            <person name="Clum A."/>
            <person name="Lipzen A."/>
            <person name="Mousain D."/>
            <person name="Ng V."/>
            <person name="Wang R."/>
            <person name="Wang X."/>
            <person name="Dai Y."/>
            <person name="Henrissat B."/>
            <person name="Grigoriev I.V."/>
            <person name="Guerin-Laguette A."/>
            <person name="Yu F."/>
            <person name="Martin F.M."/>
        </authorList>
    </citation>
    <scope>NUCLEOTIDE SEQUENCE</scope>
    <source>
        <strain evidence="1">QP</strain>
    </source>
</reference>
<keyword evidence="2" id="KW-1185">Reference proteome</keyword>